<accession>A0A7J5B3T0</accession>
<dbReference type="InterPro" id="IPR013546">
    <property type="entry name" value="PII_UdlTrfase/GS_AdlTrfase"/>
</dbReference>
<dbReference type="CDD" id="cd05401">
    <property type="entry name" value="NT_GlnE_GlnD_like"/>
    <property type="match status" value="2"/>
</dbReference>
<evidence type="ECO:0000256" key="6">
    <source>
        <dbReference type="ARBA" id="ARBA00023268"/>
    </source>
</evidence>
<dbReference type="Pfam" id="PF08335">
    <property type="entry name" value="GlnD_UR_UTase"/>
    <property type="match status" value="2"/>
</dbReference>
<keyword evidence="2 9" id="KW-0548">Nucleotidyltransferase</keyword>
<evidence type="ECO:0000313" key="9">
    <source>
        <dbReference type="EMBL" id="KAB1638548.1"/>
    </source>
</evidence>
<dbReference type="OrthoDB" id="9759366at2"/>
<dbReference type="Gene3D" id="1.20.120.330">
    <property type="entry name" value="Nucleotidyltransferases domain 2"/>
    <property type="match status" value="2"/>
</dbReference>
<keyword evidence="5" id="KW-0460">Magnesium</keyword>
<dbReference type="PANTHER" id="PTHR30621">
    <property type="entry name" value="GLUTAMINE SYNTHETASE ADENYLYLTRANSFERASE"/>
    <property type="match status" value="1"/>
</dbReference>
<dbReference type="GO" id="GO:0005829">
    <property type="term" value="C:cytosol"/>
    <property type="evidence" value="ECO:0007669"/>
    <property type="project" value="TreeGrafter"/>
</dbReference>
<name>A0A7J5B3T0_9MICO</name>
<reference evidence="9 10" key="1">
    <citation type="submission" date="2019-09" db="EMBL/GenBank/DDBJ databases">
        <title>Phylogeny of genus Pseudoclavibacter and closely related genus.</title>
        <authorList>
            <person name="Li Y."/>
        </authorList>
    </citation>
    <scope>NUCLEOTIDE SEQUENCE [LARGE SCALE GENOMIC DNA]</scope>
    <source>
        <strain evidence="9 10">THG-MD12</strain>
    </source>
</reference>
<feature type="domain" description="Glutamate-ammonia ligase adenylyltransferase repeated" evidence="7">
    <location>
        <begin position="609"/>
        <end position="837"/>
    </location>
</feature>
<dbReference type="GO" id="GO:0000820">
    <property type="term" value="P:regulation of glutamine family amino acid metabolic process"/>
    <property type="evidence" value="ECO:0007669"/>
    <property type="project" value="TreeGrafter"/>
</dbReference>
<dbReference type="InterPro" id="IPR023057">
    <property type="entry name" value="GlnE"/>
</dbReference>
<evidence type="ECO:0000259" key="7">
    <source>
        <dbReference type="Pfam" id="PF03710"/>
    </source>
</evidence>
<comment type="caution">
    <text evidence="9">The sequence shown here is derived from an EMBL/GenBank/DDBJ whole genome shotgun (WGS) entry which is preliminary data.</text>
</comment>
<dbReference type="EC" id="2.7.7.42" evidence="9"/>
<keyword evidence="4" id="KW-0067">ATP-binding</keyword>
<sequence length="1005" mass="111843">MRSDGLRTRLARAGFAAPSEAEPHLAELTELTGVRADDLFSVVDERVADPDQALQWLVYLARQHPSAVDSLFAERPNAKTVVRLLGASTGLAEFFLRHPRTMEVVQSGEAELPTREELQRRMAASVGVDAERADADGGFGMAVAQLTGSDAIRSLRIRYRTELARITAFDLAQDDQRGCVREVSRALADLAGETLDAAIMVARAETQSPPSGFGRFPAEQVECVRLAIIGMGKAGAEELNYISDVDIMFVAESSDPERVAVPRAVEIGTRLASLTMRVIDSTDVEPALWEVDANLRPEGKDGALVRTIDSYAKYYERWAKNWEFQALIKSRAMAGDLRLGSDFERRVEPLIWASASRADFVKQVRAMRERVTDHIPAEEVDLQIKLGPGGLRDIEFTVQLLQLVHGQHDESVRERATLAALEALSEGGYIGRDDANQFSSDYEFLRLLEHRIQLRALRRTHLMPTSDIERAVLARSASFANSRELTDEWQRVKLRVRGLHEKVFYRPLLSAVAALPTAGFALSSDQAEARLRAIGFLDPKGALAHITALVKGVSRRAIMQRTLLPVLIDWFSQGSDPDSGFLAFRKLSERLGDTAWYLRLLRDSSAAAKRLTQLLSGSKFAAEFFELYPEAVKWLDDDAQLKPRSLSALLDEVATTIRRHDDEVALRRALRTFRRREVLRLAIGGLLSLIDIKQTGAGLSDIATATLQGAYDAVRRIDKVEYPPFAIIAMGRYGGRELGFGSDLDVLYVFEPGDFSNPDLASRRALALVHRIVEFTADPRMPIDLDAGLRPEGKSGPLVRSLSAYRSYYARWSLGWETQALLRAHDVVGDANVRDRFMDLVDDVRYGKELSEDGLREVRRIKARVENERLPQGADPKRHLKLGRGSLSDVEWLAQTLQLQHAMHTAALRTTSTLETLDAAQEAELLTLAEANQLKDAWLLASRVRSALYLATNKQSDLLPQDGPTLDAVARALGYAPGSGPLLEDDYLGETRRARRVFERRFYGE</sequence>
<dbReference type="GO" id="GO:0047388">
    <property type="term" value="F:[glutamine synthetase]-adenylyl-L-tyrosine phosphorylase activity"/>
    <property type="evidence" value="ECO:0007669"/>
    <property type="project" value="UniProtKB-EC"/>
</dbReference>
<dbReference type="NCBIfam" id="NF010707">
    <property type="entry name" value="PRK14109.1"/>
    <property type="match status" value="1"/>
</dbReference>
<protein>
    <submittedName>
        <fullName evidence="9">Bifunctional [glutamine synthetase] adenylyltransferase/[glutamine synthetase]-adenylyl-L-tyrosine phosphorylase</fullName>
        <ecNumber evidence="9">2.7.7.42</ecNumber>
        <ecNumber evidence="9">2.7.7.89</ecNumber>
    </submittedName>
</protein>
<evidence type="ECO:0000256" key="4">
    <source>
        <dbReference type="ARBA" id="ARBA00022840"/>
    </source>
</evidence>
<dbReference type="GO" id="GO:0005524">
    <property type="term" value="F:ATP binding"/>
    <property type="evidence" value="ECO:0007669"/>
    <property type="project" value="UniProtKB-KW"/>
</dbReference>
<evidence type="ECO:0000256" key="2">
    <source>
        <dbReference type="ARBA" id="ARBA00022695"/>
    </source>
</evidence>
<dbReference type="InterPro" id="IPR043519">
    <property type="entry name" value="NT_sf"/>
</dbReference>
<evidence type="ECO:0000256" key="5">
    <source>
        <dbReference type="ARBA" id="ARBA00022842"/>
    </source>
</evidence>
<dbReference type="SUPFAM" id="SSF81301">
    <property type="entry name" value="Nucleotidyltransferase"/>
    <property type="match status" value="2"/>
</dbReference>
<organism evidence="9 10">
    <name type="scientific">Pseudoclavibacter terrae</name>
    <dbReference type="NCBI Taxonomy" id="1530195"/>
    <lineage>
        <taxon>Bacteria</taxon>
        <taxon>Bacillati</taxon>
        <taxon>Actinomycetota</taxon>
        <taxon>Actinomycetes</taxon>
        <taxon>Micrococcales</taxon>
        <taxon>Microbacteriaceae</taxon>
        <taxon>Pseudoclavibacter</taxon>
    </lineage>
</organism>
<dbReference type="Proteomes" id="UP000490386">
    <property type="component" value="Unassembled WGS sequence"/>
</dbReference>
<evidence type="ECO:0000259" key="8">
    <source>
        <dbReference type="Pfam" id="PF08335"/>
    </source>
</evidence>
<keyword evidence="6" id="KW-0511">Multifunctional enzyme</keyword>
<feature type="domain" description="PII-uridylyltransferase/Glutamine-synthetase adenylyltransferase" evidence="8">
    <location>
        <begin position="367"/>
        <end position="504"/>
    </location>
</feature>
<dbReference type="Pfam" id="PF03710">
    <property type="entry name" value="GlnE"/>
    <property type="match status" value="2"/>
</dbReference>
<dbReference type="PANTHER" id="PTHR30621:SF0">
    <property type="entry name" value="BIFUNCTIONAL GLUTAMINE SYNTHETASE ADENYLYLTRANSFERASE_ADENYLYL-REMOVING ENZYME"/>
    <property type="match status" value="1"/>
</dbReference>
<dbReference type="EC" id="2.7.7.89" evidence="9"/>
<dbReference type="GO" id="GO:0008882">
    <property type="term" value="F:[glutamate-ammonia-ligase] adenylyltransferase activity"/>
    <property type="evidence" value="ECO:0007669"/>
    <property type="project" value="UniProtKB-EC"/>
</dbReference>
<dbReference type="Gene3D" id="1.20.120.1510">
    <property type="match status" value="1"/>
</dbReference>
<evidence type="ECO:0000256" key="3">
    <source>
        <dbReference type="ARBA" id="ARBA00022741"/>
    </source>
</evidence>
<dbReference type="EMBL" id="WBJX01000002">
    <property type="protein sequence ID" value="KAB1638548.1"/>
    <property type="molecule type" value="Genomic_DNA"/>
</dbReference>
<keyword evidence="1 9" id="KW-0808">Transferase</keyword>
<dbReference type="AlphaFoldDB" id="A0A7J5B3T0"/>
<proteinExistence type="predicted"/>
<gene>
    <name evidence="9" type="ORF">F8O03_09205</name>
</gene>
<dbReference type="RefSeq" id="WP_151423570.1">
    <property type="nucleotide sequence ID" value="NZ_CANKVH010000002.1"/>
</dbReference>
<dbReference type="Gene3D" id="3.30.460.10">
    <property type="entry name" value="Beta Polymerase, domain 2"/>
    <property type="match status" value="2"/>
</dbReference>
<dbReference type="SUPFAM" id="SSF81593">
    <property type="entry name" value="Nucleotidyltransferase substrate binding subunit/domain"/>
    <property type="match status" value="2"/>
</dbReference>
<feature type="domain" description="PII-uridylyltransferase/Glutamine-synthetase adenylyltransferase" evidence="8">
    <location>
        <begin position="863"/>
        <end position="998"/>
    </location>
</feature>
<keyword evidence="3" id="KW-0547">Nucleotide-binding</keyword>
<evidence type="ECO:0000256" key="1">
    <source>
        <dbReference type="ARBA" id="ARBA00022679"/>
    </source>
</evidence>
<feature type="domain" description="Glutamate-ammonia ligase adenylyltransferase repeated" evidence="7">
    <location>
        <begin position="80"/>
        <end position="345"/>
    </location>
</feature>
<keyword evidence="10" id="KW-1185">Reference proteome</keyword>
<dbReference type="InterPro" id="IPR005190">
    <property type="entry name" value="GlnE_rpt_dom"/>
</dbReference>
<evidence type="ECO:0000313" key="10">
    <source>
        <dbReference type="Proteomes" id="UP000490386"/>
    </source>
</evidence>